<comment type="caution">
    <text evidence="1">The sequence shown here is derived from an EMBL/GenBank/DDBJ whole genome shotgun (WGS) entry which is preliminary data.</text>
</comment>
<organism evidence="1 2">
    <name type="scientific">Scytonema hofmannii FACHB-248</name>
    <dbReference type="NCBI Taxonomy" id="1842502"/>
    <lineage>
        <taxon>Bacteria</taxon>
        <taxon>Bacillati</taxon>
        <taxon>Cyanobacteriota</taxon>
        <taxon>Cyanophyceae</taxon>
        <taxon>Nostocales</taxon>
        <taxon>Scytonemataceae</taxon>
        <taxon>Scytonema</taxon>
    </lineage>
</organism>
<keyword evidence="2" id="KW-1185">Reference proteome</keyword>
<dbReference type="EMBL" id="JACJTA010000158">
    <property type="protein sequence ID" value="MBD2609459.1"/>
    <property type="molecule type" value="Genomic_DNA"/>
</dbReference>
<evidence type="ECO:0000313" key="2">
    <source>
        <dbReference type="Proteomes" id="UP000660380"/>
    </source>
</evidence>
<evidence type="ECO:0000313" key="1">
    <source>
        <dbReference type="EMBL" id="MBD2609459.1"/>
    </source>
</evidence>
<dbReference type="RefSeq" id="WP_029637021.1">
    <property type="nucleotide sequence ID" value="NZ_JACJTA010000158.1"/>
</dbReference>
<protein>
    <submittedName>
        <fullName evidence="1">Uncharacterized protein</fullName>
    </submittedName>
</protein>
<gene>
    <name evidence="1" type="ORF">H6G81_34460</name>
</gene>
<dbReference type="Proteomes" id="UP000660380">
    <property type="component" value="Unassembled WGS sequence"/>
</dbReference>
<accession>A0ABR8H1V9</accession>
<name>A0ABR8H1V9_9CYAN</name>
<proteinExistence type="predicted"/>
<reference evidence="1 2" key="1">
    <citation type="journal article" date="2020" name="ISME J.">
        <title>Comparative genomics reveals insights into cyanobacterial evolution and habitat adaptation.</title>
        <authorList>
            <person name="Chen M.Y."/>
            <person name="Teng W.K."/>
            <person name="Zhao L."/>
            <person name="Hu C.X."/>
            <person name="Zhou Y.K."/>
            <person name="Han B.P."/>
            <person name="Song L.R."/>
            <person name="Shu W.S."/>
        </authorList>
    </citation>
    <scope>NUCLEOTIDE SEQUENCE [LARGE SCALE GENOMIC DNA]</scope>
    <source>
        <strain evidence="1 2">FACHB-248</strain>
    </source>
</reference>
<sequence length="302" mass="34955">MKAKKLKNNSFALSNNLRQSHVFSTPELDSKSSAAVDGNAAVMIEMTTKDIEVVVGGFDGENQPIKEQKDLYQVADVIPYIFSLKKQLEQTKLLKYMQDETISNIRKLDFAPYFAYFVNSFSDLNKYILPYNDTELEKDELGLKKKLNKHMEEDESHNILFNDDTQLFQAKFNNFSFSDYLTFLWNDNIKNSRMVGFGIAKVTQIASDPRIRYCLIRTIEELGNAFFSISHKCRIDGHESKYFGSIHLGYEPGGLHLEGDNEEQFLSQNLTLEEYNLAKSITQECYIFFFDFLEEVYDQSIK</sequence>